<comment type="caution">
    <text evidence="7">The sequence shown here is derived from an EMBL/GenBank/DDBJ whole genome shotgun (WGS) entry which is preliminary data.</text>
</comment>
<feature type="domain" description="Response regulatory" evidence="6">
    <location>
        <begin position="7"/>
        <end position="121"/>
    </location>
</feature>
<keyword evidence="8" id="KW-1185">Reference proteome</keyword>
<dbReference type="PRINTS" id="PR00038">
    <property type="entry name" value="HTHLUXR"/>
</dbReference>
<dbReference type="PROSITE" id="PS50110">
    <property type="entry name" value="RESPONSE_REGULATORY"/>
    <property type="match status" value="1"/>
</dbReference>
<dbReference type="Gene3D" id="3.40.50.2300">
    <property type="match status" value="1"/>
</dbReference>
<dbReference type="InterPro" id="IPR016032">
    <property type="entry name" value="Sig_transdc_resp-reg_C-effctor"/>
</dbReference>
<proteinExistence type="predicted"/>
<dbReference type="CDD" id="cd17537">
    <property type="entry name" value="REC_FixJ"/>
    <property type="match status" value="1"/>
</dbReference>
<dbReference type="InterPro" id="IPR011006">
    <property type="entry name" value="CheY-like_superfamily"/>
</dbReference>
<dbReference type="Gene3D" id="1.10.10.10">
    <property type="entry name" value="Winged helix-like DNA-binding domain superfamily/Winged helix DNA-binding domain"/>
    <property type="match status" value="1"/>
</dbReference>
<keyword evidence="2" id="KW-0238">DNA-binding</keyword>
<evidence type="ECO:0000259" key="6">
    <source>
        <dbReference type="PROSITE" id="PS50110"/>
    </source>
</evidence>
<keyword evidence="4" id="KW-0597">Phosphoprotein</keyword>
<dbReference type="CDD" id="cd06170">
    <property type="entry name" value="LuxR_C_like"/>
    <property type="match status" value="1"/>
</dbReference>
<dbReference type="RefSeq" id="WP_147845581.1">
    <property type="nucleotide sequence ID" value="NZ_VDUZ01000003.1"/>
</dbReference>
<sequence length="208" mass="22795">MSTAPFTIYLVDDDAGVLKALARLLTSHGYDARTFTSARDFLDAHDPALPGCAVLDVAMPDLDGLQLQQALAEGGAGRPVIFVTGRGDIPTSVRAMKAGAADFLTKPVKEEDLLDAISRIREREALLHHERQELQAVRSRLATLTPREHEVLTHVIAGRLNKQIAFDLGTVEKTIKVHRGRMMEKMGVRSVAELVRMAERAGIRPPET</sequence>
<evidence type="ECO:0000256" key="2">
    <source>
        <dbReference type="ARBA" id="ARBA00023125"/>
    </source>
</evidence>
<dbReference type="SMART" id="SM00448">
    <property type="entry name" value="REC"/>
    <property type="match status" value="1"/>
</dbReference>
<dbReference type="OrthoDB" id="9782655at2"/>
<feature type="domain" description="HTH luxR-type" evidence="5">
    <location>
        <begin position="137"/>
        <end position="202"/>
    </location>
</feature>
<dbReference type="Pfam" id="PF00196">
    <property type="entry name" value="GerE"/>
    <property type="match status" value="1"/>
</dbReference>
<dbReference type="PANTHER" id="PTHR44688">
    <property type="entry name" value="DNA-BINDING TRANSCRIPTIONAL ACTIVATOR DEVR_DOSR"/>
    <property type="match status" value="1"/>
</dbReference>
<gene>
    <name evidence="7" type="ORF">FHP25_03850</name>
</gene>
<dbReference type="PANTHER" id="PTHR44688:SF16">
    <property type="entry name" value="DNA-BINDING TRANSCRIPTIONAL ACTIVATOR DEVR_DOSR"/>
    <property type="match status" value="1"/>
</dbReference>
<feature type="modified residue" description="4-aspartylphosphate" evidence="4">
    <location>
        <position position="56"/>
    </location>
</feature>
<dbReference type="Proteomes" id="UP000321638">
    <property type="component" value="Unassembled WGS sequence"/>
</dbReference>
<dbReference type="InterPro" id="IPR000792">
    <property type="entry name" value="Tscrpt_reg_LuxR_C"/>
</dbReference>
<evidence type="ECO:0000313" key="8">
    <source>
        <dbReference type="Proteomes" id="UP000321638"/>
    </source>
</evidence>
<evidence type="ECO:0000256" key="1">
    <source>
        <dbReference type="ARBA" id="ARBA00023015"/>
    </source>
</evidence>
<evidence type="ECO:0000256" key="3">
    <source>
        <dbReference type="ARBA" id="ARBA00023163"/>
    </source>
</evidence>
<evidence type="ECO:0000313" key="7">
    <source>
        <dbReference type="EMBL" id="TXL81673.1"/>
    </source>
</evidence>
<accession>A0A5C8PUM9</accession>
<name>A0A5C8PUM9_9HYPH</name>
<dbReference type="SUPFAM" id="SSF52172">
    <property type="entry name" value="CheY-like"/>
    <property type="match status" value="1"/>
</dbReference>
<organism evidence="7 8">
    <name type="scientific">Vineibacter terrae</name>
    <dbReference type="NCBI Taxonomy" id="2586908"/>
    <lineage>
        <taxon>Bacteria</taxon>
        <taxon>Pseudomonadati</taxon>
        <taxon>Pseudomonadota</taxon>
        <taxon>Alphaproteobacteria</taxon>
        <taxon>Hyphomicrobiales</taxon>
        <taxon>Vineibacter</taxon>
    </lineage>
</organism>
<evidence type="ECO:0000256" key="4">
    <source>
        <dbReference type="PROSITE-ProRule" id="PRU00169"/>
    </source>
</evidence>
<evidence type="ECO:0000259" key="5">
    <source>
        <dbReference type="PROSITE" id="PS50043"/>
    </source>
</evidence>
<dbReference type="InterPro" id="IPR036388">
    <property type="entry name" value="WH-like_DNA-bd_sf"/>
</dbReference>
<dbReference type="AlphaFoldDB" id="A0A5C8PUM9"/>
<dbReference type="EMBL" id="VDUZ01000003">
    <property type="protein sequence ID" value="TXL81673.1"/>
    <property type="molecule type" value="Genomic_DNA"/>
</dbReference>
<dbReference type="Pfam" id="PF00072">
    <property type="entry name" value="Response_reg"/>
    <property type="match status" value="1"/>
</dbReference>
<dbReference type="SUPFAM" id="SSF46894">
    <property type="entry name" value="C-terminal effector domain of the bipartite response regulators"/>
    <property type="match status" value="1"/>
</dbReference>
<dbReference type="InterPro" id="IPR001789">
    <property type="entry name" value="Sig_transdc_resp-reg_receiver"/>
</dbReference>
<keyword evidence="1" id="KW-0805">Transcription regulation</keyword>
<dbReference type="GO" id="GO:0000160">
    <property type="term" value="P:phosphorelay signal transduction system"/>
    <property type="evidence" value="ECO:0007669"/>
    <property type="project" value="InterPro"/>
</dbReference>
<dbReference type="GO" id="GO:0006355">
    <property type="term" value="P:regulation of DNA-templated transcription"/>
    <property type="evidence" value="ECO:0007669"/>
    <property type="project" value="InterPro"/>
</dbReference>
<dbReference type="PROSITE" id="PS50043">
    <property type="entry name" value="HTH_LUXR_2"/>
    <property type="match status" value="1"/>
</dbReference>
<reference evidence="7 8" key="1">
    <citation type="submission" date="2019-06" db="EMBL/GenBank/DDBJ databases">
        <title>New taxonomy in bacterial strain CC-CFT640, isolated from vineyard.</title>
        <authorList>
            <person name="Lin S.-Y."/>
            <person name="Tsai C.-F."/>
            <person name="Young C.-C."/>
        </authorList>
    </citation>
    <scope>NUCLEOTIDE SEQUENCE [LARGE SCALE GENOMIC DNA]</scope>
    <source>
        <strain evidence="7 8">CC-CFT640</strain>
    </source>
</reference>
<dbReference type="SMART" id="SM00421">
    <property type="entry name" value="HTH_LUXR"/>
    <property type="match status" value="1"/>
</dbReference>
<keyword evidence="3" id="KW-0804">Transcription</keyword>
<dbReference type="GO" id="GO:0003677">
    <property type="term" value="F:DNA binding"/>
    <property type="evidence" value="ECO:0007669"/>
    <property type="project" value="UniProtKB-KW"/>
</dbReference>
<protein>
    <submittedName>
        <fullName evidence="7">Response regulator transcription factor</fullName>
    </submittedName>
</protein>